<evidence type="ECO:0000313" key="3">
    <source>
        <dbReference type="Proteomes" id="UP000007089"/>
    </source>
</evidence>
<feature type="region of interest" description="Disordered" evidence="1">
    <location>
        <begin position="439"/>
        <end position="463"/>
    </location>
</feature>
<gene>
    <name evidence="2" type="ordered locus">A2cp1_0714</name>
</gene>
<evidence type="ECO:0000313" key="2">
    <source>
        <dbReference type="EMBL" id="ACL64069.1"/>
    </source>
</evidence>
<dbReference type="Gene3D" id="1.10.40.60">
    <property type="entry name" value="EpsJ-like"/>
    <property type="match status" value="1"/>
</dbReference>
<dbReference type="AlphaFoldDB" id="B8JD41"/>
<dbReference type="KEGG" id="acp:A2cp1_0714"/>
<dbReference type="Proteomes" id="UP000007089">
    <property type="component" value="Chromosome"/>
</dbReference>
<sequence>MRALRPGPRPARPRPRGAALLVVMVSLAILTALSVDLAYETRVRLQIAVNGRDELRATYLAKSAVSFSRLVLAFQQQIDQASGAACQVMGALTGGTAAAAGSATAAGTAGTGGAGGQAAAACPRPQIWELVPVSSGLVQALFGEAGPAARAAAAEGAPPQARFGDFEGGFASKIEDEGRKVNVQLDALQTSGLLGPQVEAILRLVCDARWDPLFDREDAEGQRWTRNDLLLHLRDWVDDDEAGSALAVSYPGGDGCTFVVPANPFEKGFSDENRPYDHGRDRYRAKNARFDSLAELSLVAGVSDAFLAAFGDRLTVYLPREAKINVNTSEPSDQMRIAWMMAEPAAQPLLLDPAFPQKLQRALSDVRMGGLMALTPPQFAAVVAALGVPVRADYLAQSPKSPFTDRSAAFRIRAFGNAGAVSKTIDAVVTFDPNQNQPAGTAPIAGAAGAAPPAAGTPDAGNPLTTALQGQAGISSGRLIHWREE</sequence>
<proteinExistence type="predicted"/>
<protein>
    <recommendedName>
        <fullName evidence="4">General secretion pathway protein K</fullName>
    </recommendedName>
</protein>
<feature type="compositionally biased region" description="Low complexity" evidence="1">
    <location>
        <begin position="439"/>
        <end position="461"/>
    </location>
</feature>
<accession>B8JD41</accession>
<reference evidence="2" key="1">
    <citation type="submission" date="2009-01" db="EMBL/GenBank/DDBJ databases">
        <title>Complete sequence of Anaeromyxobacter dehalogenans 2CP-1.</title>
        <authorList>
            <consortium name="US DOE Joint Genome Institute"/>
            <person name="Lucas S."/>
            <person name="Copeland A."/>
            <person name="Lapidus A."/>
            <person name="Glavina del Rio T."/>
            <person name="Dalin E."/>
            <person name="Tice H."/>
            <person name="Bruce D."/>
            <person name="Goodwin L."/>
            <person name="Pitluck S."/>
            <person name="Saunders E."/>
            <person name="Brettin T."/>
            <person name="Detter J.C."/>
            <person name="Han C."/>
            <person name="Larimer F."/>
            <person name="Land M."/>
            <person name="Hauser L."/>
            <person name="Kyrpides N."/>
            <person name="Ovchinnikova G."/>
            <person name="Beliaev A.S."/>
            <person name="Richardson P."/>
        </authorList>
    </citation>
    <scope>NUCLEOTIDE SEQUENCE</scope>
    <source>
        <strain evidence="2">2CP-1</strain>
    </source>
</reference>
<dbReference type="HOGENOM" id="CLU_592699_0_0_7"/>
<organism evidence="2 3">
    <name type="scientific">Anaeromyxobacter dehalogenans (strain ATCC BAA-258 / DSM 21875 / 2CP-1)</name>
    <dbReference type="NCBI Taxonomy" id="455488"/>
    <lineage>
        <taxon>Bacteria</taxon>
        <taxon>Pseudomonadati</taxon>
        <taxon>Myxococcota</taxon>
        <taxon>Myxococcia</taxon>
        <taxon>Myxococcales</taxon>
        <taxon>Cystobacterineae</taxon>
        <taxon>Anaeromyxobacteraceae</taxon>
        <taxon>Anaeromyxobacter</taxon>
    </lineage>
</organism>
<name>B8JD41_ANAD2</name>
<keyword evidence="3" id="KW-1185">Reference proteome</keyword>
<evidence type="ECO:0000256" key="1">
    <source>
        <dbReference type="SAM" id="MobiDB-lite"/>
    </source>
</evidence>
<evidence type="ECO:0008006" key="4">
    <source>
        <dbReference type="Google" id="ProtNLM"/>
    </source>
</evidence>
<dbReference type="InterPro" id="IPR038072">
    <property type="entry name" value="GspK_central_sf"/>
</dbReference>
<dbReference type="RefSeq" id="WP_012632101.1">
    <property type="nucleotide sequence ID" value="NC_011891.1"/>
</dbReference>
<dbReference type="EMBL" id="CP001359">
    <property type="protein sequence ID" value="ACL64069.1"/>
    <property type="molecule type" value="Genomic_DNA"/>
</dbReference>